<sequence length="360" mass="40224">MKTLALFLMATLLLPFPFVQRASATTDDVRVSDYMIGAWFAYRLKFVEDSGRVVDNVNGNISHSESQGYAMVLAVSADDRETFDRIWSWTQENLFIREDRLAAWKWDPEADPPVQDMNNATDGDLLIAWALMKARMAWGEERYLAAAREILDDIRKLAVVDTPHGKILLPGVIGFDAESQESGPIVNLSYWIFPAIDELGLISPEFPARELIATGLKLLEKAKFGPSDLPANWIALGGEEIAPAPGFDTHFGYDAIRIPLYLAWLTASYPDLLDPYERAWTKRNGRAVHVIDLVSGEAIGAMTDPGYQAIVDLVLCSRGTQASAFHIRRFEPTDYYPSTLHLLSLLAMVQRYPQCLTAPL</sequence>
<keyword evidence="12" id="KW-1185">Reference proteome</keyword>
<evidence type="ECO:0000256" key="6">
    <source>
        <dbReference type="ARBA" id="ARBA00023295"/>
    </source>
</evidence>
<feature type="active site" description="Nucleophile" evidence="8">
    <location>
        <position position="122"/>
    </location>
</feature>
<evidence type="ECO:0000256" key="7">
    <source>
        <dbReference type="ARBA" id="ARBA00023326"/>
    </source>
</evidence>
<evidence type="ECO:0000256" key="8">
    <source>
        <dbReference type="PROSITE-ProRule" id="PRU10058"/>
    </source>
</evidence>
<evidence type="ECO:0000256" key="1">
    <source>
        <dbReference type="ARBA" id="ARBA00000966"/>
    </source>
</evidence>
<evidence type="ECO:0000313" key="12">
    <source>
        <dbReference type="Proteomes" id="UP000509367"/>
    </source>
</evidence>
<evidence type="ECO:0000256" key="10">
    <source>
        <dbReference type="SAM" id="SignalP"/>
    </source>
</evidence>
<evidence type="ECO:0000256" key="2">
    <source>
        <dbReference type="ARBA" id="ARBA00009209"/>
    </source>
</evidence>
<evidence type="ECO:0000256" key="9">
    <source>
        <dbReference type="RuleBase" id="RU361167"/>
    </source>
</evidence>
<organism evidence="11 12">
    <name type="scientific">Oricola thermophila</name>
    <dbReference type="NCBI Taxonomy" id="2742145"/>
    <lineage>
        <taxon>Bacteria</taxon>
        <taxon>Pseudomonadati</taxon>
        <taxon>Pseudomonadota</taxon>
        <taxon>Alphaproteobacteria</taxon>
        <taxon>Hyphomicrobiales</taxon>
        <taxon>Ahrensiaceae</taxon>
        <taxon>Oricola</taxon>
    </lineage>
</organism>
<dbReference type="InterPro" id="IPR008928">
    <property type="entry name" value="6-hairpin_glycosidase_sf"/>
</dbReference>
<dbReference type="KEGG" id="orm:HTY61_08685"/>
<keyword evidence="5" id="KW-0136">Cellulose degradation</keyword>
<dbReference type="InterPro" id="IPR012341">
    <property type="entry name" value="6hp_glycosidase-like_sf"/>
</dbReference>
<dbReference type="AlphaFoldDB" id="A0A6N1VBY0"/>
<keyword evidence="7 9" id="KW-0119">Carbohydrate metabolism</keyword>
<proteinExistence type="inferred from homology"/>
<feature type="signal peptide" evidence="10">
    <location>
        <begin position="1"/>
        <end position="21"/>
    </location>
</feature>
<dbReference type="SUPFAM" id="SSF48208">
    <property type="entry name" value="Six-hairpin glycosidases"/>
    <property type="match status" value="1"/>
</dbReference>
<dbReference type="EC" id="3.2.1.-" evidence="9"/>
<evidence type="ECO:0000256" key="5">
    <source>
        <dbReference type="ARBA" id="ARBA00023001"/>
    </source>
</evidence>
<dbReference type="PRINTS" id="PR00735">
    <property type="entry name" value="GLHYDRLASE8"/>
</dbReference>
<comment type="similarity">
    <text evidence="2 9">Belongs to the glycosyl hydrolase 8 (cellulase D) family.</text>
</comment>
<dbReference type="Proteomes" id="UP000509367">
    <property type="component" value="Chromosome"/>
</dbReference>
<gene>
    <name evidence="11" type="ORF">HTY61_08685</name>
</gene>
<dbReference type="Pfam" id="PF01270">
    <property type="entry name" value="Glyco_hydro_8"/>
    <property type="match status" value="1"/>
</dbReference>
<evidence type="ECO:0000313" key="11">
    <source>
        <dbReference type="EMBL" id="QKV18521.1"/>
    </source>
</evidence>
<keyword evidence="3 10" id="KW-0732">Signal</keyword>
<keyword evidence="6 9" id="KW-0326">Glycosidase</keyword>
<dbReference type="InterPro" id="IPR019834">
    <property type="entry name" value="Glyco_hydro_8_CS"/>
</dbReference>
<accession>A0A6N1VBY0</accession>
<dbReference type="GO" id="GO:0030245">
    <property type="term" value="P:cellulose catabolic process"/>
    <property type="evidence" value="ECO:0007669"/>
    <property type="project" value="UniProtKB-KW"/>
</dbReference>
<comment type="catalytic activity">
    <reaction evidence="1">
        <text>Endohydrolysis of (1-&gt;4)-beta-D-glucosidic linkages in cellulose, lichenin and cereal beta-D-glucans.</text>
        <dbReference type="EC" id="3.2.1.4"/>
    </reaction>
</comment>
<reference evidence="11 12" key="1">
    <citation type="submission" date="2020-06" db="EMBL/GenBank/DDBJ databases">
        <title>Oricola thermophila sp. nov. isolated from a tidal sediments.</title>
        <authorList>
            <person name="Kwon K.K."/>
            <person name="Yang S.-H."/>
            <person name="Park M.-J."/>
        </authorList>
    </citation>
    <scope>NUCLEOTIDE SEQUENCE [LARGE SCALE GENOMIC DNA]</scope>
    <source>
        <strain evidence="11 12">MEBiC13590</strain>
    </source>
</reference>
<evidence type="ECO:0000256" key="3">
    <source>
        <dbReference type="ARBA" id="ARBA00022729"/>
    </source>
</evidence>
<dbReference type="Gene3D" id="1.50.10.10">
    <property type="match status" value="1"/>
</dbReference>
<dbReference type="InterPro" id="IPR002037">
    <property type="entry name" value="Glyco_hydro_8"/>
</dbReference>
<dbReference type="GO" id="GO:0008810">
    <property type="term" value="F:cellulase activity"/>
    <property type="evidence" value="ECO:0007669"/>
    <property type="project" value="UniProtKB-EC"/>
</dbReference>
<keyword evidence="7 9" id="KW-0624">Polysaccharide degradation</keyword>
<name>A0A6N1VBY0_9HYPH</name>
<dbReference type="RefSeq" id="WP_175276414.1">
    <property type="nucleotide sequence ID" value="NZ_CP054836.1"/>
</dbReference>
<protein>
    <recommendedName>
        <fullName evidence="9">Glucanase</fullName>
        <ecNumber evidence="9">3.2.1.-</ecNumber>
    </recommendedName>
</protein>
<dbReference type="PROSITE" id="PS00812">
    <property type="entry name" value="GLYCOSYL_HYDROL_F8"/>
    <property type="match status" value="1"/>
</dbReference>
<keyword evidence="4 9" id="KW-0378">Hydrolase</keyword>
<dbReference type="EMBL" id="CP054836">
    <property type="protein sequence ID" value="QKV18521.1"/>
    <property type="molecule type" value="Genomic_DNA"/>
</dbReference>
<evidence type="ECO:0000256" key="4">
    <source>
        <dbReference type="ARBA" id="ARBA00022801"/>
    </source>
</evidence>
<feature type="chain" id="PRO_5027033493" description="Glucanase" evidence="10">
    <location>
        <begin position="22"/>
        <end position="360"/>
    </location>
</feature>